<proteinExistence type="inferred from homology"/>
<evidence type="ECO:0000313" key="4">
    <source>
        <dbReference type="Proteomes" id="UP001055712"/>
    </source>
</evidence>
<keyword evidence="4" id="KW-1185">Reference proteome</keyword>
<organism evidence="3 4">
    <name type="scientific">Chlorella vulgaris</name>
    <name type="common">Green alga</name>
    <dbReference type="NCBI Taxonomy" id="3077"/>
    <lineage>
        <taxon>Eukaryota</taxon>
        <taxon>Viridiplantae</taxon>
        <taxon>Chlorophyta</taxon>
        <taxon>core chlorophytes</taxon>
        <taxon>Trebouxiophyceae</taxon>
        <taxon>Chlorellales</taxon>
        <taxon>Chlorellaceae</taxon>
        <taxon>Chlorella clade</taxon>
        <taxon>Chlorella</taxon>
    </lineage>
</organism>
<dbReference type="Proteomes" id="UP001055712">
    <property type="component" value="Unassembled WGS sequence"/>
</dbReference>
<evidence type="ECO:0000256" key="1">
    <source>
        <dbReference type="ARBA" id="ARBA00007797"/>
    </source>
</evidence>
<dbReference type="Pfam" id="PF03914">
    <property type="entry name" value="CBF"/>
    <property type="match status" value="1"/>
</dbReference>
<dbReference type="InterPro" id="IPR005612">
    <property type="entry name" value="CCAAT-binding_factor"/>
</dbReference>
<gene>
    <name evidence="3" type="ORF">D9Q98_002607</name>
</gene>
<feature type="domain" description="CCAAT-binding factor" evidence="2">
    <location>
        <begin position="43"/>
        <end position="144"/>
    </location>
</feature>
<accession>A0A9D4TU32</accession>
<dbReference type="PANTHER" id="PTHR14428">
    <property type="entry name" value="NUCLEOLAR COMPLEX PROTEIN 3"/>
    <property type="match status" value="1"/>
</dbReference>
<dbReference type="GO" id="GO:0006270">
    <property type="term" value="P:DNA replication initiation"/>
    <property type="evidence" value="ECO:0007669"/>
    <property type="project" value="TreeGrafter"/>
</dbReference>
<dbReference type="AlphaFoldDB" id="A0A9D4TU32"/>
<dbReference type="PANTHER" id="PTHR14428:SF5">
    <property type="entry name" value="NUCLEOLAR COMPLEX PROTEIN 3 HOMOLOG"/>
    <property type="match status" value="1"/>
</dbReference>
<dbReference type="GO" id="GO:0005730">
    <property type="term" value="C:nucleolus"/>
    <property type="evidence" value="ECO:0007669"/>
    <property type="project" value="TreeGrafter"/>
</dbReference>
<comment type="caution">
    <text evidence="3">The sequence shown here is derived from an EMBL/GenBank/DDBJ whole genome shotgun (WGS) entry which is preliminary data.</text>
</comment>
<reference evidence="3" key="2">
    <citation type="submission" date="2020-11" db="EMBL/GenBank/DDBJ databases">
        <authorList>
            <person name="Cecchin M."/>
            <person name="Marcolungo L."/>
            <person name="Rossato M."/>
            <person name="Girolomoni L."/>
            <person name="Cosentino E."/>
            <person name="Cuine S."/>
            <person name="Li-Beisson Y."/>
            <person name="Delledonne M."/>
            <person name="Ballottari M."/>
        </authorList>
    </citation>
    <scope>NUCLEOTIDE SEQUENCE</scope>
    <source>
        <strain evidence="3">211/11P</strain>
        <tissue evidence="3">Whole cell</tissue>
    </source>
</reference>
<dbReference type="InterPro" id="IPR016903">
    <property type="entry name" value="Nucleolar_cplx-assoc_3"/>
</dbReference>
<dbReference type="GO" id="GO:0003682">
    <property type="term" value="F:chromatin binding"/>
    <property type="evidence" value="ECO:0007669"/>
    <property type="project" value="TreeGrafter"/>
</dbReference>
<comment type="similarity">
    <text evidence="1">Belongs to the CBF/MAK21 family.</text>
</comment>
<evidence type="ECO:0000259" key="2">
    <source>
        <dbReference type="Pfam" id="PF03914"/>
    </source>
</evidence>
<protein>
    <recommendedName>
        <fullName evidence="2">CCAAT-binding factor domain-containing protein</fullName>
    </recommendedName>
</protein>
<dbReference type="EMBL" id="SIDB01000003">
    <property type="protein sequence ID" value="KAI3434534.1"/>
    <property type="molecule type" value="Genomic_DNA"/>
</dbReference>
<sequence>MIMPLLYVSTRCSTAELEEGLLFEAVAAPHAMGYEQMHLLITQLLAYLSTDSRSLDVVRQAAYCKRMLAGVLAAGDVGMMNTLLCHVQQMLRRSRRLQGLLDHESGGTSGYNAHASDPVEAGALTAPLWELSLLTQHYHPRIMENALQQLGRKA</sequence>
<name>A0A9D4TU32_CHLVU</name>
<evidence type="ECO:0000313" key="3">
    <source>
        <dbReference type="EMBL" id="KAI3434534.1"/>
    </source>
</evidence>
<dbReference type="OrthoDB" id="10263597at2759"/>
<reference evidence="3" key="1">
    <citation type="journal article" date="2019" name="Plant J.">
        <title>Chlorella vulgaris genome assembly and annotation reveals the molecular basis for metabolic acclimation to high light conditions.</title>
        <authorList>
            <person name="Cecchin M."/>
            <person name="Marcolungo L."/>
            <person name="Rossato M."/>
            <person name="Girolomoni L."/>
            <person name="Cosentino E."/>
            <person name="Cuine S."/>
            <person name="Li-Beisson Y."/>
            <person name="Delledonne M."/>
            <person name="Ballottari M."/>
        </authorList>
    </citation>
    <scope>NUCLEOTIDE SEQUENCE</scope>
    <source>
        <strain evidence="3">211/11P</strain>
    </source>
</reference>